<feature type="compositionally biased region" description="Basic residues" evidence="1">
    <location>
        <begin position="31"/>
        <end position="43"/>
    </location>
</feature>
<dbReference type="AlphaFoldDB" id="A0A9N7YZQ3"/>
<protein>
    <submittedName>
        <fullName evidence="2">Uncharacterized protein</fullName>
    </submittedName>
</protein>
<evidence type="ECO:0000313" key="3">
    <source>
        <dbReference type="Proteomes" id="UP001153269"/>
    </source>
</evidence>
<dbReference type="EMBL" id="CADEAL010003380">
    <property type="protein sequence ID" value="CAB1444479.1"/>
    <property type="molecule type" value="Genomic_DNA"/>
</dbReference>
<reference evidence="2" key="1">
    <citation type="submission" date="2020-03" db="EMBL/GenBank/DDBJ databases">
        <authorList>
            <person name="Weist P."/>
        </authorList>
    </citation>
    <scope>NUCLEOTIDE SEQUENCE</scope>
</reference>
<feature type="compositionally biased region" description="Basic and acidic residues" evidence="1">
    <location>
        <begin position="10"/>
        <end position="30"/>
    </location>
</feature>
<feature type="region of interest" description="Disordered" evidence="1">
    <location>
        <begin position="1"/>
        <end position="46"/>
    </location>
</feature>
<dbReference type="Proteomes" id="UP001153269">
    <property type="component" value="Unassembled WGS sequence"/>
</dbReference>
<evidence type="ECO:0000313" key="2">
    <source>
        <dbReference type="EMBL" id="CAB1444479.1"/>
    </source>
</evidence>
<evidence type="ECO:0000256" key="1">
    <source>
        <dbReference type="SAM" id="MobiDB-lite"/>
    </source>
</evidence>
<sequence length="67" mass="7651">MAQAAKQLRKTKDLAEAAAQEQREKEEEKLKKRNKSRDRRRKANQSGTYALVQVVLALHPIFSSRGS</sequence>
<organism evidence="2 3">
    <name type="scientific">Pleuronectes platessa</name>
    <name type="common">European plaice</name>
    <dbReference type="NCBI Taxonomy" id="8262"/>
    <lineage>
        <taxon>Eukaryota</taxon>
        <taxon>Metazoa</taxon>
        <taxon>Chordata</taxon>
        <taxon>Craniata</taxon>
        <taxon>Vertebrata</taxon>
        <taxon>Euteleostomi</taxon>
        <taxon>Actinopterygii</taxon>
        <taxon>Neopterygii</taxon>
        <taxon>Teleostei</taxon>
        <taxon>Neoteleostei</taxon>
        <taxon>Acanthomorphata</taxon>
        <taxon>Carangaria</taxon>
        <taxon>Pleuronectiformes</taxon>
        <taxon>Pleuronectoidei</taxon>
        <taxon>Pleuronectidae</taxon>
        <taxon>Pleuronectes</taxon>
    </lineage>
</organism>
<gene>
    <name evidence="2" type="ORF">PLEPLA_LOCUS32195</name>
</gene>
<name>A0A9N7YZQ3_PLEPL</name>
<keyword evidence="3" id="KW-1185">Reference proteome</keyword>
<comment type="caution">
    <text evidence="2">The sequence shown here is derived from an EMBL/GenBank/DDBJ whole genome shotgun (WGS) entry which is preliminary data.</text>
</comment>
<proteinExistence type="predicted"/>
<accession>A0A9N7YZQ3</accession>